<dbReference type="Proteomes" id="UP001642540">
    <property type="component" value="Unassembled WGS sequence"/>
</dbReference>
<proteinExistence type="predicted"/>
<reference evidence="3 4" key="1">
    <citation type="submission" date="2024-08" db="EMBL/GenBank/DDBJ databases">
        <authorList>
            <person name="Cucini C."/>
            <person name="Frati F."/>
        </authorList>
    </citation>
    <scope>NUCLEOTIDE SEQUENCE [LARGE SCALE GENOMIC DNA]</scope>
</reference>
<dbReference type="EMBL" id="CAXLJM020000005">
    <property type="protein sequence ID" value="CAL8071269.1"/>
    <property type="molecule type" value="Genomic_DNA"/>
</dbReference>
<keyword evidence="2" id="KW-0472">Membrane</keyword>
<evidence type="ECO:0000256" key="1">
    <source>
        <dbReference type="SAM" id="MobiDB-lite"/>
    </source>
</evidence>
<dbReference type="SUPFAM" id="SSF48726">
    <property type="entry name" value="Immunoglobulin"/>
    <property type="match status" value="1"/>
</dbReference>
<dbReference type="Gene3D" id="2.60.40.10">
    <property type="entry name" value="Immunoglobulins"/>
    <property type="match status" value="1"/>
</dbReference>
<organism evidence="3 4">
    <name type="scientific">Orchesella dallaii</name>
    <dbReference type="NCBI Taxonomy" id="48710"/>
    <lineage>
        <taxon>Eukaryota</taxon>
        <taxon>Metazoa</taxon>
        <taxon>Ecdysozoa</taxon>
        <taxon>Arthropoda</taxon>
        <taxon>Hexapoda</taxon>
        <taxon>Collembola</taxon>
        <taxon>Entomobryomorpha</taxon>
        <taxon>Entomobryoidea</taxon>
        <taxon>Orchesellidae</taxon>
        <taxon>Orchesellinae</taxon>
        <taxon>Orchesella</taxon>
    </lineage>
</organism>
<dbReference type="InterPro" id="IPR036179">
    <property type="entry name" value="Ig-like_dom_sf"/>
</dbReference>
<keyword evidence="2" id="KW-1133">Transmembrane helix</keyword>
<accession>A0ABP1PMF3</accession>
<feature type="transmembrane region" description="Helical" evidence="2">
    <location>
        <begin position="7"/>
        <end position="26"/>
    </location>
</feature>
<evidence type="ECO:0000256" key="2">
    <source>
        <dbReference type="SAM" id="Phobius"/>
    </source>
</evidence>
<feature type="region of interest" description="Disordered" evidence="1">
    <location>
        <begin position="443"/>
        <end position="466"/>
    </location>
</feature>
<evidence type="ECO:0000313" key="3">
    <source>
        <dbReference type="EMBL" id="CAL8071269.1"/>
    </source>
</evidence>
<protein>
    <recommendedName>
        <fullName evidence="5">Ig-like domain-containing protein</fullName>
    </recommendedName>
</protein>
<feature type="compositionally biased region" description="Polar residues" evidence="1">
    <location>
        <begin position="443"/>
        <end position="456"/>
    </location>
</feature>
<evidence type="ECO:0008006" key="5">
    <source>
        <dbReference type="Google" id="ProtNLM"/>
    </source>
</evidence>
<evidence type="ECO:0000313" key="4">
    <source>
        <dbReference type="Proteomes" id="UP001642540"/>
    </source>
</evidence>
<gene>
    <name evidence="3" type="ORF">ODALV1_LOCUS1639</name>
</gene>
<sequence>MYNQGQPMLIAAFHFIFVFAVVFLFFNTNHYECARISTLRGGMHSQFSRPELWLDRYETTNNKEEVPFSIDSTYSRFVDDFISKNESDYIISEDVISVILICEANYPVKMTFLHPEQLRYPGVNIRTMTERISEFNEDLEEPRTQGFVLYTSIRFHNVNFFSSTLVCQSVKNSAINSSVHVYKLSFNEIERQGETIQLYAEEKSPMQVELPCRPATPTASIILQKQTQMTVWRNEQFVNVPIWSDFKWSNFDPKIGFTLTLPKSQIYFDLLPPSISLFGLYKCSISGGDEYKFVFVNVTRKSVDKISNDLPFKTNFILRENAEAGLVPVDKNHHTIYDQRLYKCCSGVASKPPSLITLSCQTVLECETLKSRFSQMVKQEANIKWHSSTTLLSLHRRNLSSDCTLRSLRGGSVIISCSGQNVDITEQYFKLIPAKEQEQVVTKQNQRLTESSASAKQQHHYTPESVAWNSEPNRKIVISIGKPSKKDRLKNQNQNQKRKRIMRSMRFKNRRYNLFALQPSSSKRIYIQEVEDKTKDIYEGQSIYCMCFGLSMFHADGGYLRINWKNGTRLVLEDADYSYFVIESNSTSANSLMFKVLGPLGGNIKVGKLIKADREMVSVECFQPTWNSSRWERIQLNIEVHASLEPVFSGASDEIMYVNLNETGHEIVCKLTQGTPTPEAIIVTKDQKLIEKQSQARINRHSSQVKTTTPPITEITKYTSSKKGNIVTIKLPAISYESHGVYECTAENSKGRAVKTVRLIVVGVEKSSAFPTIFLICIAILSAILLGLGVWIWIQRRNNSLLK</sequence>
<name>A0ABP1PMF3_9HEXA</name>
<keyword evidence="2" id="KW-0812">Transmembrane</keyword>
<comment type="caution">
    <text evidence="3">The sequence shown here is derived from an EMBL/GenBank/DDBJ whole genome shotgun (WGS) entry which is preliminary data.</text>
</comment>
<dbReference type="InterPro" id="IPR013783">
    <property type="entry name" value="Ig-like_fold"/>
</dbReference>
<keyword evidence="4" id="KW-1185">Reference proteome</keyword>
<feature type="transmembrane region" description="Helical" evidence="2">
    <location>
        <begin position="773"/>
        <end position="794"/>
    </location>
</feature>